<dbReference type="Proteomes" id="UP001062846">
    <property type="component" value="Chromosome 11"/>
</dbReference>
<evidence type="ECO:0000313" key="1">
    <source>
        <dbReference type="EMBL" id="KAI8530034.1"/>
    </source>
</evidence>
<dbReference type="EMBL" id="CM046398">
    <property type="protein sequence ID" value="KAI8530034.1"/>
    <property type="molecule type" value="Genomic_DNA"/>
</dbReference>
<reference evidence="1" key="1">
    <citation type="submission" date="2022-02" db="EMBL/GenBank/DDBJ databases">
        <title>Plant Genome Project.</title>
        <authorList>
            <person name="Zhang R.-G."/>
        </authorList>
    </citation>
    <scope>NUCLEOTIDE SEQUENCE</scope>
    <source>
        <strain evidence="1">AT1</strain>
    </source>
</reference>
<name>A0ACC0LNX9_RHOML</name>
<proteinExistence type="predicted"/>
<accession>A0ACC0LNX9</accession>
<sequence length="100" mass="10820">MASCILATLFLLFLVAGAVSFVLFKPKDPKIAVTAVQFPKFSVSNGTFNLTFFQFVSVPNPNRDSFTHYNSSLQLVYSGSQVGIVAIPIGEIGGGRTQRM</sequence>
<gene>
    <name evidence="1" type="ORF">RHMOL_Rhmol11G0022900</name>
</gene>
<comment type="caution">
    <text evidence="1">The sequence shown here is derived from an EMBL/GenBank/DDBJ whole genome shotgun (WGS) entry which is preliminary data.</text>
</comment>
<keyword evidence="2" id="KW-1185">Reference proteome</keyword>
<evidence type="ECO:0000313" key="2">
    <source>
        <dbReference type="Proteomes" id="UP001062846"/>
    </source>
</evidence>
<organism evidence="1 2">
    <name type="scientific">Rhododendron molle</name>
    <name type="common">Chinese azalea</name>
    <name type="synonym">Azalea mollis</name>
    <dbReference type="NCBI Taxonomy" id="49168"/>
    <lineage>
        <taxon>Eukaryota</taxon>
        <taxon>Viridiplantae</taxon>
        <taxon>Streptophyta</taxon>
        <taxon>Embryophyta</taxon>
        <taxon>Tracheophyta</taxon>
        <taxon>Spermatophyta</taxon>
        <taxon>Magnoliopsida</taxon>
        <taxon>eudicotyledons</taxon>
        <taxon>Gunneridae</taxon>
        <taxon>Pentapetalae</taxon>
        <taxon>asterids</taxon>
        <taxon>Ericales</taxon>
        <taxon>Ericaceae</taxon>
        <taxon>Ericoideae</taxon>
        <taxon>Rhodoreae</taxon>
        <taxon>Rhododendron</taxon>
    </lineage>
</organism>
<protein>
    <submittedName>
        <fullName evidence="1">Uncharacterized protein</fullName>
    </submittedName>
</protein>